<name>A0A7I7S5A9_9MYCO</name>
<sequence length="72" mass="8090">MWSTVAGIALIAFIVLAVVAISTVFIRNSRAKGFPTIEWSSHYDQARGAMPPMPRPEWADDVEPDRPNTDYR</sequence>
<proteinExistence type="predicted"/>
<evidence type="ECO:0000256" key="1">
    <source>
        <dbReference type="SAM" id="MobiDB-lite"/>
    </source>
</evidence>
<keyword evidence="2" id="KW-1133">Transmembrane helix</keyword>
<keyword evidence="2" id="KW-0472">Membrane</keyword>
<gene>
    <name evidence="3" type="ORF">MARA_55300</name>
</gene>
<dbReference type="AlphaFoldDB" id="A0A7I7S5A9"/>
<keyword evidence="2" id="KW-0812">Transmembrane</keyword>
<organism evidence="3 4">
    <name type="scientific">Mycolicibacterium arabiense</name>
    <dbReference type="NCBI Taxonomy" id="1286181"/>
    <lineage>
        <taxon>Bacteria</taxon>
        <taxon>Bacillati</taxon>
        <taxon>Actinomycetota</taxon>
        <taxon>Actinomycetes</taxon>
        <taxon>Mycobacteriales</taxon>
        <taxon>Mycobacteriaceae</taxon>
        <taxon>Mycolicibacterium</taxon>
    </lineage>
</organism>
<dbReference type="RefSeq" id="WP_163923733.1">
    <property type="nucleotide sequence ID" value="NZ_AP022593.1"/>
</dbReference>
<feature type="transmembrane region" description="Helical" evidence="2">
    <location>
        <begin position="6"/>
        <end position="26"/>
    </location>
</feature>
<dbReference type="KEGG" id="marz:MARA_55300"/>
<evidence type="ECO:0000313" key="4">
    <source>
        <dbReference type="Proteomes" id="UP000467428"/>
    </source>
</evidence>
<dbReference type="Proteomes" id="UP000467428">
    <property type="component" value="Chromosome"/>
</dbReference>
<protein>
    <submittedName>
        <fullName evidence="3">Uncharacterized protein</fullName>
    </submittedName>
</protein>
<feature type="region of interest" description="Disordered" evidence="1">
    <location>
        <begin position="45"/>
        <end position="72"/>
    </location>
</feature>
<geneLocation type="plasmid" evidence="4">
    <name>pjcm18538 dna</name>
</geneLocation>
<dbReference type="EMBL" id="AP022593">
    <property type="protein sequence ID" value="BBY52062.1"/>
    <property type="molecule type" value="Genomic_DNA"/>
</dbReference>
<reference evidence="3 4" key="1">
    <citation type="journal article" date="2019" name="Emerg. Microbes Infect.">
        <title>Comprehensive subspecies identification of 175 nontuberculous mycobacteria species based on 7547 genomic profiles.</title>
        <authorList>
            <person name="Matsumoto Y."/>
            <person name="Kinjo T."/>
            <person name="Motooka D."/>
            <person name="Nabeya D."/>
            <person name="Jung N."/>
            <person name="Uechi K."/>
            <person name="Horii T."/>
            <person name="Iida T."/>
            <person name="Fujita J."/>
            <person name="Nakamura S."/>
        </authorList>
    </citation>
    <scope>NUCLEOTIDE SEQUENCE [LARGE SCALE GENOMIC DNA]</scope>
    <source>
        <strain evidence="3 4">JCM 18538</strain>
    </source>
</reference>
<evidence type="ECO:0000313" key="3">
    <source>
        <dbReference type="EMBL" id="BBY52062.1"/>
    </source>
</evidence>
<evidence type="ECO:0000256" key="2">
    <source>
        <dbReference type="SAM" id="Phobius"/>
    </source>
</evidence>
<keyword evidence="4" id="KW-1185">Reference proteome</keyword>
<accession>A0A7I7S5A9</accession>